<name>A0A7X5TNP8_9GAMM</name>
<dbReference type="InterPro" id="IPR053860">
    <property type="entry name" value="DUF6932"/>
</dbReference>
<dbReference type="Pfam" id="PF22014">
    <property type="entry name" value="DUF6932"/>
    <property type="match status" value="1"/>
</dbReference>
<protein>
    <recommendedName>
        <fullName evidence="3">Polymerase nucleotidyl transferase domain-containing protein</fullName>
    </recommendedName>
</protein>
<sequence length="111" mass="12540">MSQRSRSHKFGVVVDAALVGGSFMDDSISRPHDIDSVWFYRSETSSEVDAVGLKQEQHRLRSLGLDVRFIPIDGEPLILLRAMAFFTMIYSKRRDSNALTRGMILIDFSSS</sequence>
<dbReference type="AlphaFoldDB" id="A0A7X5TNP8"/>
<dbReference type="RefSeq" id="WP_166697947.1">
    <property type="nucleotide sequence ID" value="NZ_JAAQTL010000001.1"/>
</dbReference>
<comment type="caution">
    <text evidence="1">The sequence shown here is derived from an EMBL/GenBank/DDBJ whole genome shotgun (WGS) entry which is preliminary data.</text>
</comment>
<proteinExistence type="predicted"/>
<evidence type="ECO:0000313" key="1">
    <source>
        <dbReference type="EMBL" id="NID14225.1"/>
    </source>
</evidence>
<organism evidence="1 2">
    <name type="scientific">Luteibacter yeojuensis</name>
    <dbReference type="NCBI Taxonomy" id="345309"/>
    <lineage>
        <taxon>Bacteria</taxon>
        <taxon>Pseudomonadati</taxon>
        <taxon>Pseudomonadota</taxon>
        <taxon>Gammaproteobacteria</taxon>
        <taxon>Lysobacterales</taxon>
        <taxon>Rhodanobacteraceae</taxon>
        <taxon>Luteibacter</taxon>
    </lineage>
</organism>
<dbReference type="Proteomes" id="UP000518878">
    <property type="component" value="Unassembled WGS sequence"/>
</dbReference>
<reference evidence="1 2" key="1">
    <citation type="journal article" date="2006" name="Int. J. Syst. Evol. Microbiol.">
        <title>Dyella yeojuensis sp. nov., isolated from greenhouse soil in Korea.</title>
        <authorList>
            <person name="Kim B.Y."/>
            <person name="Weon H.Y."/>
            <person name="Lee K.H."/>
            <person name="Seok S.J."/>
            <person name="Kwon S.W."/>
            <person name="Go S.J."/>
            <person name="Stackebrandt E."/>
        </authorList>
    </citation>
    <scope>NUCLEOTIDE SEQUENCE [LARGE SCALE GENOMIC DNA]</scope>
    <source>
        <strain evidence="1 2">DSM 17673</strain>
    </source>
</reference>
<evidence type="ECO:0000313" key="2">
    <source>
        <dbReference type="Proteomes" id="UP000518878"/>
    </source>
</evidence>
<gene>
    <name evidence="1" type="ORF">HBF32_01925</name>
</gene>
<accession>A0A7X5TNP8</accession>
<keyword evidence="2" id="KW-1185">Reference proteome</keyword>
<dbReference type="EMBL" id="JAAQTL010000001">
    <property type="protein sequence ID" value="NID14225.1"/>
    <property type="molecule type" value="Genomic_DNA"/>
</dbReference>
<evidence type="ECO:0008006" key="3">
    <source>
        <dbReference type="Google" id="ProtNLM"/>
    </source>
</evidence>